<organism evidence="2 4">
    <name type="scientific">Legionella micdadei</name>
    <name type="common">Tatlockia micdadei</name>
    <dbReference type="NCBI Taxonomy" id="451"/>
    <lineage>
        <taxon>Bacteria</taxon>
        <taxon>Pseudomonadati</taxon>
        <taxon>Pseudomonadota</taxon>
        <taxon>Gammaproteobacteria</taxon>
        <taxon>Legionellales</taxon>
        <taxon>Legionellaceae</taxon>
        <taxon>Legionella</taxon>
    </lineage>
</organism>
<dbReference type="HOGENOM" id="CLU_360100_0_0_6"/>
<protein>
    <recommendedName>
        <fullName evidence="1">DUF5621 domain-containing protein</fullName>
    </recommendedName>
</protein>
<reference evidence="2" key="1">
    <citation type="submission" date="2014-09" db="EMBL/GenBank/DDBJ databases">
        <authorList>
            <person name="GOMEZ-VALERO Laura"/>
        </authorList>
    </citation>
    <scope>NUCLEOTIDE SEQUENCE</scope>
    <source>
        <strain evidence="2">ATCC33218</strain>
    </source>
</reference>
<dbReference type="Gene3D" id="1.10.1240.80">
    <property type="match status" value="1"/>
</dbReference>
<evidence type="ECO:0000259" key="1">
    <source>
        <dbReference type="Pfam" id="PF18532"/>
    </source>
</evidence>
<dbReference type="Pfam" id="PF18532">
    <property type="entry name" value="DUF5621"/>
    <property type="match status" value="1"/>
</dbReference>
<evidence type="ECO:0000313" key="5">
    <source>
        <dbReference type="Proteomes" id="UP000182998"/>
    </source>
</evidence>
<evidence type="ECO:0000313" key="3">
    <source>
        <dbReference type="EMBL" id="SCY31047.1"/>
    </source>
</evidence>
<proteinExistence type="predicted"/>
<dbReference type="AlphaFoldDB" id="A0A098GI27"/>
<accession>A0A098GI27</accession>
<reference evidence="3 5" key="3">
    <citation type="submission" date="2016-10" db="EMBL/GenBank/DDBJ databases">
        <authorList>
            <person name="Varghese N."/>
            <person name="Submissions S."/>
        </authorList>
    </citation>
    <scope>NUCLEOTIDE SEQUENCE [LARGE SCALE GENOMIC DNA]</scope>
    <source>
        <strain evidence="3 5">ATCC 33218</strain>
    </source>
</reference>
<reference evidence="4" key="2">
    <citation type="submission" date="2014-09" db="EMBL/GenBank/DDBJ databases">
        <authorList>
            <person name="Gomez-Valero L."/>
        </authorList>
    </citation>
    <scope>NUCLEOTIDE SEQUENCE [LARGE SCALE GENOMIC DNA]</scope>
    <source>
        <strain evidence="4">ATCC33218</strain>
    </source>
</reference>
<keyword evidence="5" id="KW-1185">Reference proteome</keyword>
<sequence length="729" mass="83865">MPDKTISFFFLGTACHRSAYQDVLTNFYDAASKHTVSRLFDGVGSSPVSLSDVAESHPTPGRYVYDPENDKKIPLNEKITKGINDLMQRLQGQLAGEGMDELLFEAILFLEKQIRDNGGEMPDTINLHGYSRGADACMRLANLLDSMYPDVKVNMFLIDHVPGPGRADDPSSYTIPRNVRKFESVLMLHEYTPGFMPQDKNRYVITNPEETKVSIKVYPGWHGKAMYLTPDEKTNHVPRLLHDDFFRFSKETGSLPKNAKIPNYKIMHTWTNYDESPAHILEPQERFKEYEGMLENWNSYSAGNWSLLNTRNILMDLRQYTQNKDLFVNQEHGELFMKGYPALYDWFFDGNDNKEITELKVKGELEELSKEFPFFYKRLCKVCGIHGDKLPAPGRAAPYFHPPLGNPLVGNNDYYSFLQHSVLSIINYTFHHKNENCLETRIATKVLRNGLEKAKANRSPAESTKIIENTILYASKYLSESKPESYMAQQLKKLASGVFFFEDVDRLLQLHCQKNRELHYTQKHYLQEIRKKLDAINSDPNFSHLQKLREAKAITKKVVKDMRQMEQDESVIVHKEMSLGLFFYSDKTLTTADLVLAINKLNAPGFGELSIAQRMARRFHAYNERNILWERVEKILSAVMPIKLPPFVSPIKRELSINLLNKLNQLEEEGNGDDVSKLSEIIAEGERSIQKHYSETRKLAKGDFDKILEKCRGYVWSEVTIGPVLNALR</sequence>
<dbReference type="EMBL" id="FMVN01000006">
    <property type="protein sequence ID" value="SCY31047.1"/>
    <property type="molecule type" value="Genomic_DNA"/>
</dbReference>
<dbReference type="Proteomes" id="UP000182998">
    <property type="component" value="Unassembled WGS sequence"/>
</dbReference>
<dbReference type="Proteomes" id="UP000032414">
    <property type="component" value="Chromosome I"/>
</dbReference>
<dbReference type="PROSITE" id="PS51257">
    <property type="entry name" value="PROKAR_LIPOPROTEIN"/>
    <property type="match status" value="1"/>
</dbReference>
<dbReference type="InterPro" id="IPR040945">
    <property type="entry name" value="DUF5621"/>
</dbReference>
<dbReference type="PATRIC" id="fig|451.8.peg.1463"/>
<evidence type="ECO:0000313" key="2">
    <source>
        <dbReference type="EMBL" id="CEG61131.1"/>
    </source>
</evidence>
<dbReference type="OrthoDB" id="5653059at2"/>
<evidence type="ECO:0000313" key="4">
    <source>
        <dbReference type="Proteomes" id="UP000032414"/>
    </source>
</evidence>
<name>A0A098GI27_LEGMI</name>
<dbReference type="KEGG" id="tmc:LMI_1838"/>
<gene>
    <name evidence="2" type="ORF">LMI_1838</name>
    <name evidence="3" type="ORF">SAMN02982997_01343</name>
</gene>
<feature type="domain" description="DUF5621" evidence="1">
    <location>
        <begin position="282"/>
        <end position="383"/>
    </location>
</feature>
<dbReference type="RefSeq" id="WP_045099426.1">
    <property type="nucleotide sequence ID" value="NZ_CP020614.1"/>
</dbReference>
<dbReference type="EMBL" id="LN614830">
    <property type="protein sequence ID" value="CEG61131.1"/>
    <property type="molecule type" value="Genomic_DNA"/>
</dbReference>
<dbReference type="ESTHER" id="tatmi-a0a098gi27">
    <property type="family name" value="lpg2422"/>
</dbReference>